<evidence type="ECO:0000313" key="2">
    <source>
        <dbReference type="Proteomes" id="UP000318864"/>
    </source>
</evidence>
<dbReference type="RefSeq" id="WP_141464511.1">
    <property type="nucleotide sequence ID" value="NZ_RBZW01000022.1"/>
</dbReference>
<dbReference type="OrthoDB" id="241322at2157"/>
<protein>
    <recommendedName>
        <fullName evidence="3">Restriction endonuclease</fullName>
    </recommendedName>
</protein>
<accession>A0A4S3TL55</accession>
<comment type="caution">
    <text evidence="1">The sequence shown here is derived from an EMBL/GenBank/DDBJ whole genome shotgun (WGS) entry which is preliminary data.</text>
</comment>
<evidence type="ECO:0008006" key="3">
    <source>
        <dbReference type="Google" id="ProtNLM"/>
    </source>
</evidence>
<keyword evidence="2" id="KW-1185">Reference proteome</keyword>
<name>A0A4S3TL55_9EURY</name>
<dbReference type="AlphaFoldDB" id="A0A4S3TL55"/>
<proteinExistence type="predicted"/>
<organism evidence="1 2">
    <name type="scientific">Salinadaptatus halalkaliphilus</name>
    <dbReference type="NCBI Taxonomy" id="2419781"/>
    <lineage>
        <taxon>Archaea</taxon>
        <taxon>Methanobacteriati</taxon>
        <taxon>Methanobacteriota</taxon>
        <taxon>Stenosarchaea group</taxon>
        <taxon>Halobacteria</taxon>
        <taxon>Halobacteriales</taxon>
        <taxon>Natrialbaceae</taxon>
        <taxon>Salinadaptatus</taxon>
    </lineage>
</organism>
<reference evidence="1 2" key="1">
    <citation type="submission" date="2018-10" db="EMBL/GenBank/DDBJ databases">
        <title>Natronolimnobius sp. XQ-INN 246 isolated from Inner Mongolia Autonomous Region of China.</title>
        <authorList>
            <person name="Xue Q."/>
        </authorList>
    </citation>
    <scope>NUCLEOTIDE SEQUENCE [LARGE SCALE GENOMIC DNA]</scope>
    <source>
        <strain evidence="1 2">XQ-INN 246</strain>
    </source>
</reference>
<dbReference type="Proteomes" id="UP000318864">
    <property type="component" value="Unassembled WGS sequence"/>
</dbReference>
<gene>
    <name evidence="1" type="ORF">D8Y22_09715</name>
</gene>
<sequence length="393" mass="45146">MSIEITDDEQKKVAEFLDNYFDGERDQRLLAYSEQDSDESTVDEADEIEELVARTRNLYDERGKGYLGLALSFILSVEDLSQSDPWLEEFHSDLNWEDDILPRYEQKGTDYHTGRNLDTLTIRFNDHEVGIRGQINDIGDFFHQTMSRTNFPNAPGHYTGNWGDHIEILESAFILSRAGRREAAERIIALGLNRLQSKDYPRREPAFSQPFLKVLNDYERTDDNEMGGLAYQAMVYGYATAEWPHLSLRASSVRTGSSRQHRFGDIDGYNGPDLMISVEAKDRVIDESNIDTELGTMMTLAERSTTISIAVCQKIEKDARETLQDEGVKVITDKDLRIQLRTWDYHKQNVALQGMVHFLEHIEENPTATRRLLRFIENVDPNNSALAHLDDEN</sequence>
<dbReference type="EMBL" id="RBZW01000022">
    <property type="protein sequence ID" value="THE64892.1"/>
    <property type="molecule type" value="Genomic_DNA"/>
</dbReference>
<evidence type="ECO:0000313" key="1">
    <source>
        <dbReference type="EMBL" id="THE64892.1"/>
    </source>
</evidence>